<feature type="region of interest" description="Disordered" evidence="1">
    <location>
        <begin position="194"/>
        <end position="303"/>
    </location>
</feature>
<dbReference type="OrthoDB" id="5138418at2759"/>
<feature type="domain" description="CoA-binding" evidence="2">
    <location>
        <begin position="12"/>
        <end position="125"/>
    </location>
</feature>
<comment type="caution">
    <text evidence="3">The sequence shown here is derived from an EMBL/GenBank/DDBJ whole genome shotgun (WGS) entry which is preliminary data.</text>
</comment>
<keyword evidence="4" id="KW-1185">Reference proteome</keyword>
<feature type="compositionally biased region" description="Polar residues" evidence="1">
    <location>
        <begin position="407"/>
        <end position="419"/>
    </location>
</feature>
<reference evidence="3 4" key="1">
    <citation type="submission" date="2015-04" db="EMBL/GenBank/DDBJ databases">
        <authorList>
            <person name="Heijne W.H."/>
            <person name="Fedorova N.D."/>
            <person name="Nierman W.C."/>
            <person name="Vollebregt A.W."/>
            <person name="Zhao Z."/>
            <person name="Wu L."/>
            <person name="Kumar M."/>
            <person name="Stam H."/>
            <person name="van den Berg M.A."/>
            <person name="Pel H.J."/>
        </authorList>
    </citation>
    <scope>NUCLEOTIDE SEQUENCE [LARGE SCALE GENOMIC DNA]</scope>
    <source>
        <strain evidence="3 4">CBS 393.64</strain>
    </source>
</reference>
<feature type="compositionally biased region" description="Basic and acidic residues" evidence="1">
    <location>
        <begin position="255"/>
        <end position="276"/>
    </location>
</feature>
<dbReference type="GeneID" id="25319103"/>
<dbReference type="PANTHER" id="PTHR33303">
    <property type="entry name" value="CYTOPLASMIC PROTEIN-RELATED"/>
    <property type="match status" value="1"/>
</dbReference>
<dbReference type="InterPro" id="IPR003781">
    <property type="entry name" value="CoA-bd"/>
</dbReference>
<organism evidence="3 4">
    <name type="scientific">Rasamsonia emersonii (strain ATCC 16479 / CBS 393.64 / IMI 116815)</name>
    <dbReference type="NCBI Taxonomy" id="1408163"/>
    <lineage>
        <taxon>Eukaryota</taxon>
        <taxon>Fungi</taxon>
        <taxon>Dikarya</taxon>
        <taxon>Ascomycota</taxon>
        <taxon>Pezizomycotina</taxon>
        <taxon>Eurotiomycetes</taxon>
        <taxon>Eurotiomycetidae</taxon>
        <taxon>Eurotiales</taxon>
        <taxon>Trichocomaceae</taxon>
        <taxon>Rasamsonia</taxon>
    </lineage>
</organism>
<dbReference type="EMBL" id="LASV01000369">
    <property type="protein sequence ID" value="KKA19210.1"/>
    <property type="molecule type" value="Genomic_DNA"/>
</dbReference>
<name>A0A0F4YM89_RASE3</name>
<evidence type="ECO:0000256" key="1">
    <source>
        <dbReference type="SAM" id="MobiDB-lite"/>
    </source>
</evidence>
<accession>A0A0F4YM89</accession>
<proteinExistence type="predicted"/>
<dbReference type="AlphaFoldDB" id="A0A0F4YM89"/>
<evidence type="ECO:0000259" key="2">
    <source>
        <dbReference type="Pfam" id="PF13380"/>
    </source>
</evidence>
<dbReference type="STRING" id="1408163.A0A0F4YM89"/>
<protein>
    <recommendedName>
        <fullName evidence="2">CoA-binding domain-containing protein</fullName>
    </recommendedName>
</protein>
<evidence type="ECO:0000313" key="4">
    <source>
        <dbReference type="Proteomes" id="UP000053958"/>
    </source>
</evidence>
<dbReference type="Proteomes" id="UP000053958">
    <property type="component" value="Unassembled WGS sequence"/>
</dbReference>
<evidence type="ECO:0000313" key="3">
    <source>
        <dbReference type="EMBL" id="KKA19210.1"/>
    </source>
</evidence>
<dbReference type="SUPFAM" id="SSF51735">
    <property type="entry name" value="NAD(P)-binding Rossmann-fold domains"/>
    <property type="match status" value="1"/>
</dbReference>
<dbReference type="Gene3D" id="3.40.50.720">
    <property type="entry name" value="NAD(P)-binding Rossmann-like Domain"/>
    <property type="match status" value="1"/>
</dbReference>
<dbReference type="RefSeq" id="XP_013325822.1">
    <property type="nucleotide sequence ID" value="XM_013470368.1"/>
</dbReference>
<feature type="region of interest" description="Disordered" evidence="1">
    <location>
        <begin position="361"/>
        <end position="501"/>
    </location>
</feature>
<feature type="compositionally biased region" description="Polar residues" evidence="1">
    <location>
        <begin position="446"/>
        <end position="457"/>
    </location>
</feature>
<dbReference type="PANTHER" id="PTHR33303:SF2">
    <property type="entry name" value="COA-BINDING DOMAIN-CONTAINING PROTEIN"/>
    <property type="match status" value="1"/>
</dbReference>
<sequence>MDAVKRFFSSPRFAVAGASNDSRKFGYKSKQTLASSFLAWYHQHSLPVTPINPRADSIDLPSHKYATVSSPSALPEPSQTSLSLVTPPPVTLELLKEAHQAGIPAVWLQPGTFDDEVLNYARSHFEAAIGGEGGRGSEGWSRLRTGALPGPIMADMPGSFLSGDAPFRVSSQLFQPPRTPSASSSLFLSHDNASARKRLRRDGPEDRSFLDPVSSGELGSPAPLVNTDYRLAGGLEETRHLETDENQDAMEEELDYRPNRYRDPTVLQAREEHEENSYNDQNNGRGNRKRSHSVSEETNKAESPYRGWGRAVFNVVGKVWDFCWSSAFRGFYAGGGQSYRMTANSPPTLDQSSWQMVSRQDDVFGPDSQSPNPIPGDFPADEDEDYEKARDQDLRASWVLVPDGKQHLSSRSSSPTNTARRVPRRGSAWRAQPRRSTGMPRLSRRSVLNPTRTSMTISARPGTPTKSQFTPSRPSSKDSPASLEAQRLAAKVRRREREEDASIRRLNDQLKAMIREGREALGTRVEIDESIDLDDD</sequence>
<feature type="compositionally biased region" description="Acidic residues" evidence="1">
    <location>
        <begin position="244"/>
        <end position="254"/>
    </location>
</feature>
<dbReference type="Pfam" id="PF13380">
    <property type="entry name" value="CoA_binding_2"/>
    <property type="match status" value="1"/>
</dbReference>
<gene>
    <name evidence="3" type="ORF">T310_6821</name>
</gene>
<dbReference type="InterPro" id="IPR036291">
    <property type="entry name" value="NAD(P)-bd_dom_sf"/>
</dbReference>
<feature type="compositionally biased region" description="Polar residues" evidence="1">
    <location>
        <begin position="464"/>
        <end position="479"/>
    </location>
</feature>